<evidence type="ECO:0000313" key="1">
    <source>
        <dbReference type="EMBL" id="RNI25321.1"/>
    </source>
</evidence>
<keyword evidence="2" id="KW-1185">Reference proteome</keyword>
<name>A0A3M9MIG2_9MICO</name>
<dbReference type="AlphaFoldDB" id="A0A3M9MIG2"/>
<sequence>MGLTLAEVLDAARALSRSERATVAQELIATLATTDDVDEARHTQLKDAVDFGLDQIERGEGIRVPAGELRDYLHGLGREATERVTRRPA</sequence>
<comment type="caution">
    <text evidence="1">The sequence shown here is derived from an EMBL/GenBank/DDBJ whole genome shotgun (WGS) entry which is preliminary data.</text>
</comment>
<accession>A0A3M9MIG2</accession>
<dbReference type="Proteomes" id="UP000271678">
    <property type="component" value="Unassembled WGS sequence"/>
</dbReference>
<dbReference type="OrthoDB" id="5148573at2"/>
<protein>
    <submittedName>
        <fullName evidence="1">Uncharacterized protein</fullName>
    </submittedName>
</protein>
<reference evidence="1 2" key="1">
    <citation type="submission" date="2018-11" db="EMBL/GenBank/DDBJ databases">
        <title>Draft genome of Simplicispira Flexivirga sp. BO-16.</title>
        <authorList>
            <person name="Im W.T."/>
        </authorList>
    </citation>
    <scope>NUCLEOTIDE SEQUENCE [LARGE SCALE GENOMIC DNA]</scope>
    <source>
        <strain evidence="1 2">BO-16</strain>
    </source>
</reference>
<dbReference type="RefSeq" id="WP_148043202.1">
    <property type="nucleotide sequence ID" value="NZ_RJJQ01000001.1"/>
</dbReference>
<proteinExistence type="predicted"/>
<organism evidence="1 2">
    <name type="scientific">Flexivirga caeni</name>
    <dbReference type="NCBI Taxonomy" id="2294115"/>
    <lineage>
        <taxon>Bacteria</taxon>
        <taxon>Bacillati</taxon>
        <taxon>Actinomycetota</taxon>
        <taxon>Actinomycetes</taxon>
        <taxon>Micrococcales</taxon>
        <taxon>Dermacoccaceae</taxon>
        <taxon>Flexivirga</taxon>
    </lineage>
</organism>
<evidence type="ECO:0000313" key="2">
    <source>
        <dbReference type="Proteomes" id="UP000271678"/>
    </source>
</evidence>
<dbReference type="EMBL" id="RJJQ01000001">
    <property type="protein sequence ID" value="RNI25321.1"/>
    <property type="molecule type" value="Genomic_DNA"/>
</dbReference>
<gene>
    <name evidence="1" type="ORF">EFY87_01430</name>
</gene>